<dbReference type="EMBL" id="JABWUV010000014">
    <property type="protein sequence ID" value="KAF6308087.1"/>
    <property type="molecule type" value="Genomic_DNA"/>
</dbReference>
<reference evidence="2 3" key="1">
    <citation type="journal article" date="2020" name="Nature">
        <title>Six reference-quality genomes reveal evolution of bat adaptations.</title>
        <authorList>
            <person name="Jebb D."/>
            <person name="Huang Z."/>
            <person name="Pippel M."/>
            <person name="Hughes G.M."/>
            <person name="Lavrichenko K."/>
            <person name="Devanna P."/>
            <person name="Winkler S."/>
            <person name="Jermiin L.S."/>
            <person name="Skirmuntt E.C."/>
            <person name="Katzourakis A."/>
            <person name="Burkitt-Gray L."/>
            <person name="Ray D.A."/>
            <person name="Sullivan K.A.M."/>
            <person name="Roscito J.G."/>
            <person name="Kirilenko B.M."/>
            <person name="Davalos L.M."/>
            <person name="Corthals A.P."/>
            <person name="Power M.L."/>
            <person name="Jones G."/>
            <person name="Ransome R.D."/>
            <person name="Dechmann D.K.N."/>
            <person name="Locatelli A.G."/>
            <person name="Puechmaille S.J."/>
            <person name="Fedrigo O."/>
            <person name="Jarvis E.D."/>
            <person name="Hiller M."/>
            <person name="Vernes S.C."/>
            <person name="Myers E.W."/>
            <person name="Teeling E.C."/>
        </authorList>
    </citation>
    <scope>NUCLEOTIDE SEQUENCE [LARGE SCALE GENOMIC DNA]</scope>
    <source>
        <strain evidence="2">MMyoMyo1</strain>
        <tissue evidence="2">Flight muscle</tissue>
    </source>
</reference>
<dbReference type="AlphaFoldDB" id="A0A7J7U573"/>
<name>A0A7J7U573_MYOMY</name>
<dbReference type="Proteomes" id="UP000527355">
    <property type="component" value="Unassembled WGS sequence"/>
</dbReference>
<evidence type="ECO:0000313" key="2">
    <source>
        <dbReference type="EMBL" id="KAF6308087.1"/>
    </source>
</evidence>
<sequence>MSEELSEREEVAGLVLRVSQEKPLQKDLGRGGGAAGTGSTAHTWCILERHGKAVSPCPVCERSSELPVTLLQLHSLCLVTRARRGGDGARPGLREERGGPPRSGAHVALAQVQLRVSHVYQESSSSAL</sequence>
<evidence type="ECO:0000256" key="1">
    <source>
        <dbReference type="SAM" id="MobiDB-lite"/>
    </source>
</evidence>
<feature type="region of interest" description="Disordered" evidence="1">
    <location>
        <begin position="84"/>
        <end position="104"/>
    </location>
</feature>
<proteinExistence type="predicted"/>
<gene>
    <name evidence="2" type="ORF">mMyoMyo1_008865</name>
</gene>
<feature type="compositionally biased region" description="Basic and acidic residues" evidence="1">
    <location>
        <begin position="84"/>
        <end position="99"/>
    </location>
</feature>
<comment type="caution">
    <text evidence="2">The sequence shown here is derived from an EMBL/GenBank/DDBJ whole genome shotgun (WGS) entry which is preliminary data.</text>
</comment>
<keyword evidence="3" id="KW-1185">Reference proteome</keyword>
<organism evidence="2 3">
    <name type="scientific">Myotis myotis</name>
    <name type="common">Greater mouse-eared bat</name>
    <name type="synonym">Vespertilio myotis</name>
    <dbReference type="NCBI Taxonomy" id="51298"/>
    <lineage>
        <taxon>Eukaryota</taxon>
        <taxon>Metazoa</taxon>
        <taxon>Chordata</taxon>
        <taxon>Craniata</taxon>
        <taxon>Vertebrata</taxon>
        <taxon>Euteleostomi</taxon>
        <taxon>Mammalia</taxon>
        <taxon>Eutheria</taxon>
        <taxon>Laurasiatheria</taxon>
        <taxon>Chiroptera</taxon>
        <taxon>Yangochiroptera</taxon>
        <taxon>Vespertilionidae</taxon>
        <taxon>Myotis</taxon>
    </lineage>
</organism>
<accession>A0A7J7U573</accession>
<evidence type="ECO:0000313" key="3">
    <source>
        <dbReference type="Proteomes" id="UP000527355"/>
    </source>
</evidence>
<protein>
    <submittedName>
        <fullName evidence="2">Uncharacterized protein</fullName>
    </submittedName>
</protein>